<dbReference type="AlphaFoldDB" id="A0A8K0S9W4"/>
<keyword evidence="2" id="KW-1133">Transmembrane helix</keyword>
<feature type="transmembrane region" description="Helical" evidence="2">
    <location>
        <begin position="55"/>
        <end position="73"/>
    </location>
</feature>
<accession>A0A8K0S9W4</accession>
<keyword evidence="2" id="KW-0812">Transmembrane</keyword>
<evidence type="ECO:0000313" key="4">
    <source>
        <dbReference type="Proteomes" id="UP000813427"/>
    </source>
</evidence>
<feature type="transmembrane region" description="Helical" evidence="2">
    <location>
        <begin position="465"/>
        <end position="492"/>
    </location>
</feature>
<dbReference type="PANTHER" id="PTHR36851">
    <property type="entry name" value="UNNAMED PRODUCT"/>
    <property type="match status" value="1"/>
</dbReference>
<feature type="transmembrane region" description="Helical" evidence="2">
    <location>
        <begin position="296"/>
        <end position="318"/>
    </location>
</feature>
<evidence type="ECO:0008006" key="5">
    <source>
        <dbReference type="Google" id="ProtNLM"/>
    </source>
</evidence>
<dbReference type="PANTHER" id="PTHR36851:SF1">
    <property type="entry name" value="GLYCO_TRANS_2-LIKE DOMAIN-CONTAINING PROTEIN"/>
    <property type="match status" value="1"/>
</dbReference>
<feature type="transmembrane region" description="Helical" evidence="2">
    <location>
        <begin position="512"/>
        <end position="532"/>
    </location>
</feature>
<gene>
    <name evidence="3" type="ORF">BKA59DRAFT_551089</name>
</gene>
<keyword evidence="4" id="KW-1185">Reference proteome</keyword>
<dbReference type="OrthoDB" id="5819478at2759"/>
<feature type="region of interest" description="Disordered" evidence="1">
    <location>
        <begin position="1"/>
        <end position="36"/>
    </location>
</feature>
<feature type="transmembrane region" description="Helical" evidence="2">
    <location>
        <begin position="85"/>
        <end position="106"/>
    </location>
</feature>
<reference evidence="3" key="1">
    <citation type="journal article" date="2021" name="Nat. Commun.">
        <title>Genetic determinants of endophytism in the Arabidopsis root mycobiome.</title>
        <authorList>
            <person name="Mesny F."/>
            <person name="Miyauchi S."/>
            <person name="Thiergart T."/>
            <person name="Pickel B."/>
            <person name="Atanasova L."/>
            <person name="Karlsson M."/>
            <person name="Huettel B."/>
            <person name="Barry K.W."/>
            <person name="Haridas S."/>
            <person name="Chen C."/>
            <person name="Bauer D."/>
            <person name="Andreopoulos W."/>
            <person name="Pangilinan J."/>
            <person name="LaButti K."/>
            <person name="Riley R."/>
            <person name="Lipzen A."/>
            <person name="Clum A."/>
            <person name="Drula E."/>
            <person name="Henrissat B."/>
            <person name="Kohler A."/>
            <person name="Grigoriev I.V."/>
            <person name="Martin F.M."/>
            <person name="Hacquard S."/>
        </authorList>
    </citation>
    <scope>NUCLEOTIDE SEQUENCE</scope>
    <source>
        <strain evidence="3">MPI-SDFR-AT-0068</strain>
    </source>
</reference>
<dbReference type="Proteomes" id="UP000813427">
    <property type="component" value="Unassembled WGS sequence"/>
</dbReference>
<keyword evidence="2" id="KW-0472">Membrane</keyword>
<organism evidence="3 4">
    <name type="scientific">Fusarium tricinctum</name>
    <dbReference type="NCBI Taxonomy" id="61284"/>
    <lineage>
        <taxon>Eukaryota</taxon>
        <taxon>Fungi</taxon>
        <taxon>Dikarya</taxon>
        <taxon>Ascomycota</taxon>
        <taxon>Pezizomycotina</taxon>
        <taxon>Sordariomycetes</taxon>
        <taxon>Hypocreomycetidae</taxon>
        <taxon>Hypocreales</taxon>
        <taxon>Nectriaceae</taxon>
        <taxon>Fusarium</taxon>
        <taxon>Fusarium tricinctum species complex</taxon>
    </lineage>
</organism>
<name>A0A8K0S9W4_9HYPO</name>
<protein>
    <recommendedName>
        <fullName evidence="5">Glycosyltransferase 2-like domain-containing protein</fullName>
    </recommendedName>
</protein>
<feature type="compositionally biased region" description="Low complexity" evidence="1">
    <location>
        <begin position="1"/>
        <end position="14"/>
    </location>
</feature>
<sequence length="563" mass="64198">MSSSPSIPSKMKSPQPVLREVPSDTTLSVPSSPDGNLDSGVDAAKLEAANRYVRWNLLFLLLIFTFLLFPIWMPFVPYLNKVTNVVIVIIIGLFQVIWLIATICAIRRTLAINYRNKLKTTKTQDVESADATSDSDSTIRHIVAMTLYKEPMSVLGTTLDSLVQQRDAKSRLSVIIGMECRTPDKEAKRDEVYAKYESKFLRLIVTFHPSEVPGEISGKCSNMNYACRQGLQILREDVDYNYENYEHIFTNCDCDAVFDPEYMSELESEYCKLEPADRHSSIWQSIIVYKRDSMPFFVDITGVLRTFFFMGILIPWNINPMSHYSLSVKLLEEGAFTHPAYQMEDIIALIRYTIMTKREIRIRPLNLISINGPTSGANYADEIREWALQVRRWTIGAGEVFHYFIVKTYRMPSLRLSISWATRFFTYYGLVLCASAIFSVVSPVIIQLINMAAPEHDRLFISDSLFSTICFIFLGTQYAFFLIVTVLVRWNLPVPGDSDNKYNEGLLGISRGILHWILMLPTIFAYSLVEFYSFFELAFRGKNVCKHNAASKSNLVIKAAGDS</sequence>
<comment type="caution">
    <text evidence="3">The sequence shown here is derived from an EMBL/GenBank/DDBJ whole genome shotgun (WGS) entry which is preliminary data.</text>
</comment>
<evidence type="ECO:0000256" key="2">
    <source>
        <dbReference type="SAM" id="Phobius"/>
    </source>
</evidence>
<dbReference type="InterPro" id="IPR029044">
    <property type="entry name" value="Nucleotide-diphossugar_trans"/>
</dbReference>
<evidence type="ECO:0000313" key="3">
    <source>
        <dbReference type="EMBL" id="KAH7262835.1"/>
    </source>
</evidence>
<feature type="compositionally biased region" description="Polar residues" evidence="1">
    <location>
        <begin position="23"/>
        <end position="34"/>
    </location>
</feature>
<evidence type="ECO:0000256" key="1">
    <source>
        <dbReference type="SAM" id="MobiDB-lite"/>
    </source>
</evidence>
<dbReference type="SUPFAM" id="SSF53448">
    <property type="entry name" value="Nucleotide-diphospho-sugar transferases"/>
    <property type="match status" value="1"/>
</dbReference>
<dbReference type="EMBL" id="JAGPXF010000001">
    <property type="protein sequence ID" value="KAH7262835.1"/>
    <property type="molecule type" value="Genomic_DNA"/>
</dbReference>
<proteinExistence type="predicted"/>
<feature type="transmembrane region" description="Helical" evidence="2">
    <location>
        <begin position="425"/>
        <end position="453"/>
    </location>
</feature>